<dbReference type="GO" id="GO:0016712">
    <property type="term" value="F:oxidoreductase activity, acting on paired donors, with incorporation or reduction of molecular oxygen, reduced flavin or flavoprotein as one donor, and incorporation of one atom of oxygen"/>
    <property type="evidence" value="ECO:0007669"/>
    <property type="project" value="UniProtKB-ARBA"/>
</dbReference>
<feature type="binding site" description="axial binding residue" evidence="8">
    <location>
        <position position="452"/>
    </location>
    <ligand>
        <name>heme</name>
        <dbReference type="ChEBI" id="CHEBI:30413"/>
    </ligand>
    <ligandPart>
        <name>Fe</name>
        <dbReference type="ChEBI" id="CHEBI:18248"/>
    </ligandPart>
</feature>
<reference evidence="10 11" key="1">
    <citation type="journal article" date="2017" name="Nat. Commun.">
        <title>Genome assembly with in vitro proximity ligation data and whole-genome triplication in lettuce.</title>
        <authorList>
            <person name="Reyes-Chin-Wo S."/>
            <person name="Wang Z."/>
            <person name="Yang X."/>
            <person name="Kozik A."/>
            <person name="Arikit S."/>
            <person name="Song C."/>
            <person name="Xia L."/>
            <person name="Froenicke L."/>
            <person name="Lavelle D.O."/>
            <person name="Truco M.J."/>
            <person name="Xia R."/>
            <person name="Zhu S."/>
            <person name="Xu C."/>
            <person name="Xu H."/>
            <person name="Xu X."/>
            <person name="Cox K."/>
            <person name="Korf I."/>
            <person name="Meyers B.C."/>
            <person name="Michelmore R.W."/>
        </authorList>
    </citation>
    <scope>NUCLEOTIDE SEQUENCE [LARGE SCALE GENOMIC DNA]</scope>
    <source>
        <strain evidence="11">cv. Salinas</strain>
        <tissue evidence="10">Seedlings</tissue>
    </source>
</reference>
<accession>A0A9R1XGL1</accession>
<dbReference type="InterPro" id="IPR017972">
    <property type="entry name" value="Cyt_P450_CS"/>
</dbReference>
<dbReference type="CDD" id="cd11072">
    <property type="entry name" value="CYP71-like"/>
    <property type="match status" value="1"/>
</dbReference>
<dbReference type="PANTHER" id="PTHR47955">
    <property type="entry name" value="CYTOCHROME P450 FAMILY 71 PROTEIN"/>
    <property type="match status" value="1"/>
</dbReference>
<evidence type="ECO:0000313" key="10">
    <source>
        <dbReference type="EMBL" id="KAJ0209314.1"/>
    </source>
</evidence>
<comment type="cofactor">
    <cofactor evidence="8">
        <name>heme</name>
        <dbReference type="ChEBI" id="CHEBI:30413"/>
    </cofactor>
</comment>
<keyword evidence="3 8" id="KW-0349">Heme</keyword>
<protein>
    <recommendedName>
        <fullName evidence="12">Cytochrome P450</fullName>
    </recommendedName>
</protein>
<dbReference type="PRINTS" id="PR00385">
    <property type="entry name" value="P450"/>
</dbReference>
<evidence type="ECO:0008006" key="12">
    <source>
        <dbReference type="Google" id="ProtNLM"/>
    </source>
</evidence>
<evidence type="ECO:0000256" key="4">
    <source>
        <dbReference type="ARBA" id="ARBA00022723"/>
    </source>
</evidence>
<dbReference type="PRINTS" id="PR00463">
    <property type="entry name" value="EP450I"/>
</dbReference>
<dbReference type="InterPro" id="IPR001128">
    <property type="entry name" value="Cyt_P450"/>
</dbReference>
<dbReference type="FunFam" id="1.10.630.10:FF:000011">
    <property type="entry name" value="Cytochrome P450 83B1"/>
    <property type="match status" value="1"/>
</dbReference>
<dbReference type="PROSITE" id="PS00086">
    <property type="entry name" value="CYTOCHROME_P450"/>
    <property type="match status" value="1"/>
</dbReference>
<comment type="caution">
    <text evidence="10">The sequence shown here is derived from an EMBL/GenBank/DDBJ whole genome shotgun (WGS) entry which is preliminary data.</text>
</comment>
<evidence type="ECO:0000256" key="2">
    <source>
        <dbReference type="ARBA" id="ARBA00010617"/>
    </source>
</evidence>
<dbReference type="PANTHER" id="PTHR47955:SF15">
    <property type="entry name" value="CYTOCHROME P450 71A2-LIKE"/>
    <property type="match status" value="1"/>
</dbReference>
<evidence type="ECO:0000256" key="3">
    <source>
        <dbReference type="ARBA" id="ARBA00022617"/>
    </source>
</evidence>
<evidence type="ECO:0000256" key="1">
    <source>
        <dbReference type="ARBA" id="ARBA00004721"/>
    </source>
</evidence>
<evidence type="ECO:0000313" key="11">
    <source>
        <dbReference type="Proteomes" id="UP000235145"/>
    </source>
</evidence>
<keyword evidence="6 8" id="KW-0408">Iron</keyword>
<keyword evidence="7 9" id="KW-0503">Monooxygenase</keyword>
<comment type="pathway">
    <text evidence="1">Secondary metabolite biosynthesis; terpenoid biosynthesis.</text>
</comment>
<dbReference type="OrthoDB" id="1470350at2759"/>
<dbReference type="EMBL" id="NBSK02000004">
    <property type="protein sequence ID" value="KAJ0209314.1"/>
    <property type="molecule type" value="Genomic_DNA"/>
</dbReference>
<dbReference type="InterPro" id="IPR036396">
    <property type="entry name" value="Cyt_P450_sf"/>
</dbReference>
<evidence type="ECO:0000256" key="6">
    <source>
        <dbReference type="ARBA" id="ARBA00023004"/>
    </source>
</evidence>
<keyword evidence="4 8" id="KW-0479">Metal-binding</keyword>
<keyword evidence="5 9" id="KW-0560">Oxidoreductase</keyword>
<sequence length="510" mass="57397">MMFLSFDLSPFPLIPIIIALLLFIPYKRFLSATKTHKNQPPSPRKLPIIGNLHQLLGSNPHHSIRALTQTHGPLVLIQLGSVPVLVASSAEAAREILKTHDVIFASRPKLSIIDALTYGSKTIAFSPYGEYWRQIRSIAVLGLLSSRRVQSFKRVREEETRLMIDTIGEGCGSLVDLGELLNSLTNNIVCRVAFGRKFNGVTFSRLLERFVYLLGAFSVGNYIPWLSWVDHLSGLKAKTKRTAQEFDEILEVVLEEHINKRRAVDGDVGGLSNENQDLVDVLLDAQRENSEDTTNFTLHRDFLKAAIMDIFAAGTDTTFSAMEWAISELIRHPKVMKKLQQEVSEIAQGKSMISEEDLEHMYYLQAVLKETLRLHTPLPLLISRESTQNVKLMGYDIAAGTQVIINAWAIGRDPSLWEEAEKFKPERFLDSSVDYKGLHFEYLPFGAGRRGCPGIQFAIVIEELALANLVYKYDLALPDGLRGEELDMSELTGLTLHRKYPLVVVPNPRF</sequence>
<dbReference type="Gene3D" id="1.10.630.10">
    <property type="entry name" value="Cytochrome P450"/>
    <property type="match status" value="1"/>
</dbReference>
<dbReference type="AlphaFoldDB" id="A0A9R1XGL1"/>
<dbReference type="GO" id="GO:0020037">
    <property type="term" value="F:heme binding"/>
    <property type="evidence" value="ECO:0007669"/>
    <property type="project" value="InterPro"/>
</dbReference>
<dbReference type="Pfam" id="PF00067">
    <property type="entry name" value="p450"/>
    <property type="match status" value="1"/>
</dbReference>
<name>A0A9R1XGL1_LACSA</name>
<evidence type="ECO:0000256" key="7">
    <source>
        <dbReference type="ARBA" id="ARBA00023033"/>
    </source>
</evidence>
<dbReference type="GO" id="GO:0051762">
    <property type="term" value="P:sesquiterpene biosynthetic process"/>
    <property type="evidence" value="ECO:0007669"/>
    <property type="project" value="UniProtKB-ARBA"/>
</dbReference>
<dbReference type="GO" id="GO:0005506">
    <property type="term" value="F:iron ion binding"/>
    <property type="evidence" value="ECO:0007669"/>
    <property type="project" value="InterPro"/>
</dbReference>
<evidence type="ECO:0000256" key="5">
    <source>
        <dbReference type="ARBA" id="ARBA00023002"/>
    </source>
</evidence>
<keyword evidence="11" id="KW-1185">Reference proteome</keyword>
<dbReference type="Proteomes" id="UP000235145">
    <property type="component" value="Unassembled WGS sequence"/>
</dbReference>
<comment type="similarity">
    <text evidence="2 9">Belongs to the cytochrome P450 family.</text>
</comment>
<dbReference type="InterPro" id="IPR002401">
    <property type="entry name" value="Cyt_P450_E_grp-I"/>
</dbReference>
<evidence type="ECO:0000256" key="8">
    <source>
        <dbReference type="PIRSR" id="PIRSR602401-1"/>
    </source>
</evidence>
<proteinExistence type="inferred from homology"/>
<evidence type="ECO:0000256" key="9">
    <source>
        <dbReference type="RuleBase" id="RU000461"/>
    </source>
</evidence>
<organism evidence="10 11">
    <name type="scientific">Lactuca sativa</name>
    <name type="common">Garden lettuce</name>
    <dbReference type="NCBI Taxonomy" id="4236"/>
    <lineage>
        <taxon>Eukaryota</taxon>
        <taxon>Viridiplantae</taxon>
        <taxon>Streptophyta</taxon>
        <taxon>Embryophyta</taxon>
        <taxon>Tracheophyta</taxon>
        <taxon>Spermatophyta</taxon>
        <taxon>Magnoliopsida</taxon>
        <taxon>eudicotyledons</taxon>
        <taxon>Gunneridae</taxon>
        <taxon>Pentapetalae</taxon>
        <taxon>asterids</taxon>
        <taxon>campanulids</taxon>
        <taxon>Asterales</taxon>
        <taxon>Asteraceae</taxon>
        <taxon>Cichorioideae</taxon>
        <taxon>Cichorieae</taxon>
        <taxon>Lactucinae</taxon>
        <taxon>Lactuca</taxon>
    </lineage>
</organism>
<gene>
    <name evidence="10" type="ORF">LSAT_V11C400174490</name>
</gene>
<dbReference type="SUPFAM" id="SSF48264">
    <property type="entry name" value="Cytochrome P450"/>
    <property type="match status" value="1"/>
</dbReference>
<dbReference type="Gramene" id="rna-gnl|WGS:NBSK|LSAT_4X45060_mrna">
    <property type="protein sequence ID" value="cds-PLY88901.1"/>
    <property type="gene ID" value="gene-LSAT_4X45060"/>
</dbReference>